<gene>
    <name evidence="2" type="ORF">EZ449_22260</name>
</gene>
<dbReference type="Proteomes" id="UP000291485">
    <property type="component" value="Unassembled WGS sequence"/>
</dbReference>
<evidence type="ECO:0000313" key="3">
    <source>
        <dbReference type="Proteomes" id="UP000291485"/>
    </source>
</evidence>
<sequence length="257" mass="29858">MSENYKKRFGFSNETPCSVSGCSEPPFVEVLLYDYYDFANETFYQQDFTCPFLCVKHMNINEDKAIGIRKPRGLVTYPYSNKDGAQGFSKYMPLKDLYPKLFSSEELENNAELQISLNEVNDELIAYLVQHPEFIRSLNPRKFEELIAEIFRNKGYEVTLTPQTRDGGKDIIAVYNSPFGHQMFIVECKKYKEDHKVGVELVRGLYGVKSAERYTQAILVTTSSFTEDAKKFVKPLEYELALKDFEDIKKWCMDYSK</sequence>
<dbReference type="InterPro" id="IPR011335">
    <property type="entry name" value="Restrct_endonuc-II-like"/>
</dbReference>
<organism evidence="2 3">
    <name type="scientific">Pedobacter frigidisoli</name>
    <dbReference type="NCBI Taxonomy" id="2530455"/>
    <lineage>
        <taxon>Bacteria</taxon>
        <taxon>Pseudomonadati</taxon>
        <taxon>Bacteroidota</taxon>
        <taxon>Sphingobacteriia</taxon>
        <taxon>Sphingobacteriales</taxon>
        <taxon>Sphingobacteriaceae</taxon>
        <taxon>Pedobacter</taxon>
    </lineage>
</organism>
<dbReference type="Gene3D" id="3.40.1350.10">
    <property type="match status" value="1"/>
</dbReference>
<dbReference type="GO" id="GO:0015666">
    <property type="term" value="F:restriction endodeoxyribonuclease activity"/>
    <property type="evidence" value="ECO:0007669"/>
    <property type="project" value="TreeGrafter"/>
</dbReference>
<dbReference type="GO" id="GO:0009307">
    <property type="term" value="P:DNA restriction-modification system"/>
    <property type="evidence" value="ECO:0007669"/>
    <property type="project" value="InterPro"/>
</dbReference>
<keyword evidence="3" id="KW-1185">Reference proteome</keyword>
<comment type="caution">
    <text evidence="2">The sequence shown here is derived from an EMBL/GenBank/DDBJ whole genome shotgun (WGS) entry which is preliminary data.</text>
</comment>
<dbReference type="OrthoDB" id="9803736at2"/>
<name>A0A4R0N9H0_9SPHI</name>
<reference evidence="2 3" key="1">
    <citation type="submission" date="2019-02" db="EMBL/GenBank/DDBJ databases">
        <title>Pedobacter sp. RP-3-11 sp. nov., isolated from Arctic soil.</title>
        <authorList>
            <person name="Dahal R.H."/>
        </authorList>
    </citation>
    <scope>NUCLEOTIDE SEQUENCE [LARGE SCALE GENOMIC DNA]</scope>
    <source>
        <strain evidence="2 3">RP-3-11</strain>
    </source>
</reference>
<protein>
    <submittedName>
        <fullName evidence="2">Restriction endonuclease</fullName>
    </submittedName>
</protein>
<dbReference type="InterPro" id="IPR011856">
    <property type="entry name" value="tRNA_endonuc-like_dom_sf"/>
</dbReference>
<feature type="domain" description="Restriction endonuclease type IV Mrr" evidence="1">
    <location>
        <begin position="135"/>
        <end position="252"/>
    </location>
</feature>
<dbReference type="SUPFAM" id="SSF52980">
    <property type="entry name" value="Restriction endonuclease-like"/>
    <property type="match status" value="1"/>
</dbReference>
<keyword evidence="2" id="KW-0378">Hydrolase</keyword>
<dbReference type="PANTHER" id="PTHR30015">
    <property type="entry name" value="MRR RESTRICTION SYSTEM PROTEIN"/>
    <property type="match status" value="1"/>
</dbReference>
<dbReference type="InterPro" id="IPR052906">
    <property type="entry name" value="Type_IV_Methyl-Rstrct_Enzyme"/>
</dbReference>
<dbReference type="EMBL" id="SJSN01000041">
    <property type="protein sequence ID" value="TCC96715.1"/>
    <property type="molecule type" value="Genomic_DNA"/>
</dbReference>
<dbReference type="GO" id="GO:0003677">
    <property type="term" value="F:DNA binding"/>
    <property type="evidence" value="ECO:0007669"/>
    <property type="project" value="InterPro"/>
</dbReference>
<keyword evidence="2" id="KW-0540">Nuclease</keyword>
<dbReference type="PANTHER" id="PTHR30015:SF7">
    <property type="entry name" value="TYPE IV METHYL-DIRECTED RESTRICTION ENZYME ECOKMRR"/>
    <property type="match status" value="1"/>
</dbReference>
<dbReference type="AlphaFoldDB" id="A0A4R0N9H0"/>
<evidence type="ECO:0000259" key="1">
    <source>
        <dbReference type="Pfam" id="PF04471"/>
    </source>
</evidence>
<proteinExistence type="predicted"/>
<keyword evidence="2" id="KW-0255">Endonuclease</keyword>
<accession>A0A4R0N9H0</accession>
<evidence type="ECO:0000313" key="2">
    <source>
        <dbReference type="EMBL" id="TCC96715.1"/>
    </source>
</evidence>
<dbReference type="InterPro" id="IPR007560">
    <property type="entry name" value="Restrct_endonuc_IV_Mrr"/>
</dbReference>
<dbReference type="Pfam" id="PF04471">
    <property type="entry name" value="Mrr_cat"/>
    <property type="match status" value="1"/>
</dbReference>